<dbReference type="InterPro" id="IPR035595">
    <property type="entry name" value="UDP_glycos_trans_CS"/>
</dbReference>
<evidence type="ECO:0000256" key="2">
    <source>
        <dbReference type="ARBA" id="ARBA00009995"/>
    </source>
</evidence>
<dbReference type="Pfam" id="PF00201">
    <property type="entry name" value="UDPGT"/>
    <property type="match status" value="1"/>
</dbReference>
<evidence type="ECO:0000256" key="1">
    <source>
        <dbReference type="ARBA" id="ARBA00004935"/>
    </source>
</evidence>
<dbReference type="Proteomes" id="UP000834106">
    <property type="component" value="Chromosome 11"/>
</dbReference>
<evidence type="ECO:0000256" key="8">
    <source>
        <dbReference type="RuleBase" id="RU003718"/>
    </source>
</evidence>
<evidence type="ECO:0000256" key="9">
    <source>
        <dbReference type="RuleBase" id="RU362057"/>
    </source>
</evidence>
<evidence type="ECO:0000256" key="5">
    <source>
        <dbReference type="ARBA" id="ARBA00022729"/>
    </source>
</evidence>
<keyword evidence="3 8" id="KW-0328">Glycosyltransferase</keyword>
<organism evidence="10 11">
    <name type="scientific">Fraxinus pennsylvanica</name>
    <dbReference type="NCBI Taxonomy" id="56036"/>
    <lineage>
        <taxon>Eukaryota</taxon>
        <taxon>Viridiplantae</taxon>
        <taxon>Streptophyta</taxon>
        <taxon>Embryophyta</taxon>
        <taxon>Tracheophyta</taxon>
        <taxon>Spermatophyta</taxon>
        <taxon>Magnoliopsida</taxon>
        <taxon>eudicotyledons</taxon>
        <taxon>Gunneridae</taxon>
        <taxon>Pentapetalae</taxon>
        <taxon>asterids</taxon>
        <taxon>lamiids</taxon>
        <taxon>Lamiales</taxon>
        <taxon>Oleaceae</taxon>
        <taxon>Oleeae</taxon>
        <taxon>Fraxinus</taxon>
    </lineage>
</organism>
<proteinExistence type="inferred from homology"/>
<dbReference type="Gene3D" id="3.40.50.2000">
    <property type="entry name" value="Glycogen Phosphorylase B"/>
    <property type="match status" value="2"/>
</dbReference>
<comment type="pathway">
    <text evidence="1">Pigment biosynthesis; anthocyanin biosynthesis.</text>
</comment>
<name>A0AAD1ZKP0_9LAMI</name>
<dbReference type="PANTHER" id="PTHR11926">
    <property type="entry name" value="GLUCOSYL/GLUCURONOSYL TRANSFERASES"/>
    <property type="match status" value="1"/>
</dbReference>
<evidence type="ECO:0000256" key="6">
    <source>
        <dbReference type="ARBA" id="ARBA00050360"/>
    </source>
</evidence>
<dbReference type="AlphaFoldDB" id="A0AAD1ZKP0"/>
<accession>A0AAD1ZKP0</accession>
<comment type="catalytic activity">
    <reaction evidence="6">
        <text>an anthocyanidin 3-O-beta-D-glucoside + UDP-alpha-D-glucose = an anthocyanidin 3,5-di-O-beta-D-glucoside + UDP + 2 H(+)</text>
        <dbReference type="Rhea" id="RHEA:35423"/>
        <dbReference type="ChEBI" id="CHEBI:15378"/>
        <dbReference type="ChEBI" id="CHEBI:16307"/>
        <dbReference type="ChEBI" id="CHEBI:57503"/>
        <dbReference type="ChEBI" id="CHEBI:58223"/>
        <dbReference type="ChEBI" id="CHEBI:58885"/>
        <dbReference type="EC" id="2.4.1.298"/>
    </reaction>
</comment>
<comment type="function">
    <text evidence="7">Catalyzes the glucosylation at the O-5 position of anthocyanidin 3-glucosides to form anthocyanidin 3,5-di-O-glucosides using UDP-glucose as sugar donor. Anthocyanidin 3,5-di-O-glucosides are molecules that are responsible for pigmentation. Also acts on anthocyanidin 3-O-(6-O-malonylglucoside). Much less active with hydroxycinnamoylglucose derivatives. No activity in the absence of the 3-O-glucoside group.</text>
</comment>
<dbReference type="PANTHER" id="PTHR11926:SF870">
    <property type="entry name" value="UDP-GLYCOSYLTRANSFERASE 75B1"/>
    <property type="match status" value="1"/>
</dbReference>
<reference evidence="10" key="1">
    <citation type="submission" date="2023-05" db="EMBL/GenBank/DDBJ databases">
        <authorList>
            <person name="Huff M."/>
        </authorList>
    </citation>
    <scope>NUCLEOTIDE SEQUENCE</scope>
</reference>
<comment type="similarity">
    <text evidence="2 8">Belongs to the UDP-glycosyltransferase family.</text>
</comment>
<dbReference type="FunFam" id="3.40.50.2000:FF:000019">
    <property type="entry name" value="Glycosyltransferase"/>
    <property type="match status" value="1"/>
</dbReference>
<evidence type="ECO:0000256" key="7">
    <source>
        <dbReference type="ARBA" id="ARBA00056922"/>
    </source>
</evidence>
<evidence type="ECO:0000313" key="11">
    <source>
        <dbReference type="Proteomes" id="UP000834106"/>
    </source>
</evidence>
<dbReference type="GO" id="GO:0080043">
    <property type="term" value="F:quercetin 3-O-glucosyltransferase activity"/>
    <property type="evidence" value="ECO:0007669"/>
    <property type="project" value="TreeGrafter"/>
</dbReference>
<dbReference type="InterPro" id="IPR022357">
    <property type="entry name" value="MIP_CS"/>
</dbReference>
<dbReference type="CDD" id="cd03784">
    <property type="entry name" value="GT1_Gtf-like"/>
    <property type="match status" value="1"/>
</dbReference>
<gene>
    <name evidence="10" type="ORF">FPE_LOCUS18579</name>
</gene>
<dbReference type="PROSITE" id="PS00375">
    <property type="entry name" value="UDPGT"/>
    <property type="match status" value="1"/>
</dbReference>
<evidence type="ECO:0000313" key="10">
    <source>
        <dbReference type="EMBL" id="CAI9771149.1"/>
    </source>
</evidence>
<keyword evidence="11" id="KW-1185">Reference proteome</keyword>
<dbReference type="GO" id="GO:0080044">
    <property type="term" value="F:quercetin 7-O-glucosyltransferase activity"/>
    <property type="evidence" value="ECO:0007669"/>
    <property type="project" value="TreeGrafter"/>
</dbReference>
<dbReference type="InterPro" id="IPR002213">
    <property type="entry name" value="UDP_glucos_trans"/>
</dbReference>
<dbReference type="FunFam" id="3.40.50.2000:FF:000167">
    <property type="entry name" value="Glycosyltransferase"/>
    <property type="match status" value="1"/>
</dbReference>
<sequence>MTRPHVVLVTFPVQGHINPSLTFAKTLDRNGIEVTFVTSLYAQRHMVKATGDITNGITFVAFSDGYDDGVKLSDDQQQYMMEIRKRGSGAIRNTILARAEQGHPVTCLVYSLLLPWAAVVAREVHIPSAILWIQPATVLNIYYYYFNGYAAEISNPSEDPSWVIQLPRLPLLAKRDLPSFMLPSGGGGRYSFALPLFKEQIETLDAETKPKVLVNTFDALEPDALKAIEDYELIGIGPLIPSAFLDGKGPLHKGVGGDLFHKSDDYLHEWLNSKPESSVVYVSFGSLLRLPKVQLEEIAKGLLECGRPFLWVILVNENPKVEKDDDKLSCLEELEKLGKIVPWCAQLEVLTHPSLGCFVTHCGWNSTLESLACGVPLVAFPQWTDQGTNAKLIQDVWRTGLRVNIREDGIVESDEIKRCIRTIMDDGEKSRELRENARKWKNSAREAMQEDGSSTKNLKAFVEELRDYVFLFLKQFGEGSTKHGNSEVVLLEVFCKAEALSELDEKGWVGPYLVSVSMRTVANWSFENRVLSFDWGLVPFSETLNCAILRSLTFLVTCQHASLWTLTVLV</sequence>
<evidence type="ECO:0000256" key="4">
    <source>
        <dbReference type="ARBA" id="ARBA00022679"/>
    </source>
</evidence>
<dbReference type="EMBL" id="OU503046">
    <property type="protein sequence ID" value="CAI9771149.1"/>
    <property type="molecule type" value="Genomic_DNA"/>
</dbReference>
<evidence type="ECO:0000256" key="3">
    <source>
        <dbReference type="ARBA" id="ARBA00022676"/>
    </source>
</evidence>
<dbReference type="SUPFAM" id="SSF53756">
    <property type="entry name" value="UDP-Glycosyltransferase/glycogen phosphorylase"/>
    <property type="match status" value="1"/>
</dbReference>
<dbReference type="PROSITE" id="PS00221">
    <property type="entry name" value="MIP"/>
    <property type="match status" value="1"/>
</dbReference>
<protein>
    <recommendedName>
        <fullName evidence="9">Glycosyltransferase</fullName>
        <ecNumber evidence="9">2.4.1.-</ecNumber>
    </recommendedName>
</protein>
<keyword evidence="4 8" id="KW-0808">Transferase</keyword>
<dbReference type="GO" id="GO:0102816">
    <property type="term" value="F:UDP-D-glucose:delphinidin 3-O-glucosyl-5-O-caffeoylglucoside -O-beta-D-glucosyltransferase activity"/>
    <property type="evidence" value="ECO:0007669"/>
    <property type="project" value="UniProtKB-EC"/>
</dbReference>
<keyword evidence="5" id="KW-0732">Signal</keyword>
<dbReference type="EC" id="2.4.1.-" evidence="9"/>